<dbReference type="GO" id="GO:0003723">
    <property type="term" value="F:RNA binding"/>
    <property type="evidence" value="ECO:0007669"/>
    <property type="project" value="UniProtKB-UniRule"/>
</dbReference>
<dbReference type="PROSITE" id="PS50102">
    <property type="entry name" value="RRM"/>
    <property type="match status" value="1"/>
</dbReference>
<dbReference type="InterPro" id="IPR052462">
    <property type="entry name" value="SLIRP/GR-RBP-like"/>
</dbReference>
<dbReference type="Proteomes" id="UP001180020">
    <property type="component" value="Unassembled WGS sequence"/>
</dbReference>
<reference evidence="4" key="2">
    <citation type="submission" date="2023-06" db="EMBL/GenBank/DDBJ databases">
        <authorList>
            <person name="Ma L."/>
            <person name="Liu K.-W."/>
            <person name="Li Z."/>
            <person name="Hsiao Y.-Y."/>
            <person name="Qi Y."/>
            <person name="Fu T."/>
            <person name="Tang G."/>
            <person name="Zhang D."/>
            <person name="Sun W.-H."/>
            <person name="Liu D.-K."/>
            <person name="Li Y."/>
            <person name="Chen G.-Z."/>
            <person name="Liu X.-D."/>
            <person name="Liao X.-Y."/>
            <person name="Jiang Y.-T."/>
            <person name="Yu X."/>
            <person name="Hao Y."/>
            <person name="Huang J."/>
            <person name="Zhao X.-W."/>
            <person name="Ke S."/>
            <person name="Chen Y.-Y."/>
            <person name="Wu W.-L."/>
            <person name="Hsu J.-L."/>
            <person name="Lin Y.-F."/>
            <person name="Huang M.-D."/>
            <person name="Li C.-Y."/>
            <person name="Huang L."/>
            <person name="Wang Z.-W."/>
            <person name="Zhao X."/>
            <person name="Zhong W.-Y."/>
            <person name="Peng D.-H."/>
            <person name="Ahmad S."/>
            <person name="Lan S."/>
            <person name="Zhang J.-S."/>
            <person name="Tsai W.-C."/>
            <person name="Van De Peer Y."/>
            <person name="Liu Z.-J."/>
        </authorList>
    </citation>
    <scope>NUCLEOTIDE SEQUENCE</scope>
    <source>
        <strain evidence="4">CP</strain>
        <tissue evidence="4">Leaves</tissue>
    </source>
</reference>
<evidence type="ECO:0000313" key="5">
    <source>
        <dbReference type="Proteomes" id="UP001180020"/>
    </source>
</evidence>
<accession>A0AAV9C1Q8</accession>
<dbReference type="EMBL" id="JAUJYO010000022">
    <property type="protein sequence ID" value="KAK1282734.1"/>
    <property type="molecule type" value="Genomic_DNA"/>
</dbReference>
<keyword evidence="5" id="KW-1185">Reference proteome</keyword>
<dbReference type="SUPFAM" id="SSF54928">
    <property type="entry name" value="RNA-binding domain, RBD"/>
    <property type="match status" value="1"/>
</dbReference>
<dbReference type="InterPro" id="IPR000504">
    <property type="entry name" value="RRM_dom"/>
</dbReference>
<dbReference type="Pfam" id="PF00076">
    <property type="entry name" value="RRM_1"/>
    <property type="match status" value="1"/>
</dbReference>
<protein>
    <recommendedName>
        <fullName evidence="3">RRM domain-containing protein</fullName>
    </recommendedName>
</protein>
<gene>
    <name evidence="4" type="ORF">QJS10_CPB22g01470</name>
</gene>
<organism evidence="4 5">
    <name type="scientific">Acorus calamus</name>
    <name type="common">Sweet flag</name>
    <dbReference type="NCBI Taxonomy" id="4465"/>
    <lineage>
        <taxon>Eukaryota</taxon>
        <taxon>Viridiplantae</taxon>
        <taxon>Streptophyta</taxon>
        <taxon>Embryophyta</taxon>
        <taxon>Tracheophyta</taxon>
        <taxon>Spermatophyta</taxon>
        <taxon>Magnoliopsida</taxon>
        <taxon>Liliopsida</taxon>
        <taxon>Acoraceae</taxon>
        <taxon>Acorus</taxon>
    </lineage>
</organism>
<comment type="caution">
    <text evidence="4">The sequence shown here is derived from an EMBL/GenBank/DDBJ whole genome shotgun (WGS) entry which is preliminary data.</text>
</comment>
<dbReference type="SMART" id="SM00360">
    <property type="entry name" value="RRM"/>
    <property type="match status" value="1"/>
</dbReference>
<sequence length="288" mass="31353">MEEESGNGELPTSMPEEELRLLLDPLRKDQLVDLLVKLKTSNTQNNPQTLCIRGIQNYSVAKEIRGVASTDPVHCKLFVCGLAWETTSETLCAGHLTVCNLLACEGLSNATATSDQAQRKLYIGGLAPNISSENLLNFFSRHGEIEEGSVAYDRRKNSRGFGFVTYKTVEAAKKALEDPNKTLGVRNITIKLAESHKIRGPQTQIPPAVVPLPVPLSARYAQPGKTHIGGPGPVGYAHYPRSLTTYPPGFSTSPSQYSQQSQIPYPHINPKKDLIGLPAPIGGYPYCV</sequence>
<evidence type="ECO:0000256" key="2">
    <source>
        <dbReference type="PROSITE-ProRule" id="PRU00176"/>
    </source>
</evidence>
<dbReference type="Gene3D" id="3.30.70.330">
    <property type="match status" value="1"/>
</dbReference>
<feature type="domain" description="RRM" evidence="3">
    <location>
        <begin position="119"/>
        <end position="195"/>
    </location>
</feature>
<dbReference type="InterPro" id="IPR035979">
    <property type="entry name" value="RBD_domain_sf"/>
</dbReference>
<reference evidence="4" key="1">
    <citation type="journal article" date="2023" name="Nat. Commun.">
        <title>Diploid and tetraploid genomes of Acorus and the evolution of monocots.</title>
        <authorList>
            <person name="Ma L."/>
            <person name="Liu K.W."/>
            <person name="Li Z."/>
            <person name="Hsiao Y.Y."/>
            <person name="Qi Y."/>
            <person name="Fu T."/>
            <person name="Tang G.D."/>
            <person name="Zhang D."/>
            <person name="Sun W.H."/>
            <person name="Liu D.K."/>
            <person name="Li Y."/>
            <person name="Chen G.Z."/>
            <person name="Liu X.D."/>
            <person name="Liao X.Y."/>
            <person name="Jiang Y.T."/>
            <person name="Yu X."/>
            <person name="Hao Y."/>
            <person name="Huang J."/>
            <person name="Zhao X.W."/>
            <person name="Ke S."/>
            <person name="Chen Y.Y."/>
            <person name="Wu W.L."/>
            <person name="Hsu J.L."/>
            <person name="Lin Y.F."/>
            <person name="Huang M.D."/>
            <person name="Li C.Y."/>
            <person name="Huang L."/>
            <person name="Wang Z.W."/>
            <person name="Zhao X."/>
            <person name="Zhong W.Y."/>
            <person name="Peng D.H."/>
            <person name="Ahmad S."/>
            <person name="Lan S."/>
            <person name="Zhang J.S."/>
            <person name="Tsai W.C."/>
            <person name="Van de Peer Y."/>
            <person name="Liu Z.J."/>
        </authorList>
    </citation>
    <scope>NUCLEOTIDE SEQUENCE</scope>
    <source>
        <strain evidence="4">CP</strain>
    </source>
</reference>
<evidence type="ECO:0000259" key="3">
    <source>
        <dbReference type="PROSITE" id="PS50102"/>
    </source>
</evidence>
<dbReference type="PANTHER" id="PTHR48027">
    <property type="entry name" value="HETEROGENEOUS NUCLEAR RIBONUCLEOPROTEIN 87F-RELATED"/>
    <property type="match status" value="1"/>
</dbReference>
<evidence type="ECO:0000256" key="1">
    <source>
        <dbReference type="ARBA" id="ARBA00022884"/>
    </source>
</evidence>
<name>A0AAV9C1Q8_ACOCL</name>
<dbReference type="InterPro" id="IPR012677">
    <property type="entry name" value="Nucleotide-bd_a/b_plait_sf"/>
</dbReference>
<evidence type="ECO:0000313" key="4">
    <source>
        <dbReference type="EMBL" id="KAK1282734.1"/>
    </source>
</evidence>
<keyword evidence="1 2" id="KW-0694">RNA-binding</keyword>
<proteinExistence type="predicted"/>
<dbReference type="AlphaFoldDB" id="A0AAV9C1Q8"/>